<dbReference type="GO" id="GO:0009002">
    <property type="term" value="F:serine-type D-Ala-D-Ala carboxypeptidase activity"/>
    <property type="evidence" value="ECO:0007669"/>
    <property type="project" value="InterPro"/>
</dbReference>
<dbReference type="SUPFAM" id="SSF56601">
    <property type="entry name" value="beta-lactamase/transpeptidase-like"/>
    <property type="match status" value="1"/>
</dbReference>
<proteinExistence type="predicted"/>
<dbReference type="PANTHER" id="PTHR21581">
    <property type="entry name" value="D-ALANYL-D-ALANINE CARBOXYPEPTIDASE"/>
    <property type="match status" value="1"/>
</dbReference>
<dbReference type="EMBL" id="JAGTPG010000002">
    <property type="protein sequence ID" value="MBR8643413.1"/>
    <property type="molecule type" value="Genomic_DNA"/>
</dbReference>
<dbReference type="Gene3D" id="3.40.710.10">
    <property type="entry name" value="DD-peptidase/beta-lactamase superfamily"/>
    <property type="match status" value="1"/>
</dbReference>
<comment type="caution">
    <text evidence="5">The sequence shown here is derived from an EMBL/GenBank/DDBJ whole genome shotgun (WGS) entry which is preliminary data.</text>
</comment>
<evidence type="ECO:0000256" key="3">
    <source>
        <dbReference type="SAM" id="SignalP"/>
    </source>
</evidence>
<dbReference type="InterPro" id="IPR012338">
    <property type="entry name" value="Beta-lactam/transpept-like"/>
</dbReference>
<dbReference type="InterPro" id="IPR006311">
    <property type="entry name" value="TAT_signal"/>
</dbReference>
<keyword evidence="5" id="KW-0378">Hydrolase</keyword>
<keyword evidence="3" id="KW-0732">Signal</keyword>
<dbReference type="Pfam" id="PF00768">
    <property type="entry name" value="Peptidase_S11"/>
    <property type="match status" value="1"/>
</dbReference>
<feature type="chain" id="PRO_5038409006" evidence="3">
    <location>
        <begin position="26"/>
        <end position="435"/>
    </location>
</feature>
<keyword evidence="2" id="KW-0812">Transmembrane</keyword>
<feature type="compositionally biased region" description="Low complexity" evidence="1">
    <location>
        <begin position="349"/>
        <end position="366"/>
    </location>
</feature>
<keyword evidence="5" id="KW-0121">Carboxypeptidase</keyword>
<feature type="transmembrane region" description="Helical" evidence="2">
    <location>
        <begin position="398"/>
        <end position="420"/>
    </location>
</feature>
<feature type="region of interest" description="Disordered" evidence="1">
    <location>
        <begin position="347"/>
        <end position="393"/>
    </location>
</feature>
<keyword evidence="5" id="KW-0645">Protease</keyword>
<organism evidence="5 6">
    <name type="scientific">Streptomyces tuirus</name>
    <dbReference type="NCBI Taxonomy" id="68278"/>
    <lineage>
        <taxon>Bacteria</taxon>
        <taxon>Bacillati</taxon>
        <taxon>Actinomycetota</taxon>
        <taxon>Actinomycetes</taxon>
        <taxon>Kitasatosporales</taxon>
        <taxon>Streptomycetaceae</taxon>
        <taxon>Streptomyces</taxon>
    </lineage>
</organism>
<name>A0A941J1I6_9ACTN</name>
<dbReference type="InterPro" id="IPR001967">
    <property type="entry name" value="Peptidase_S11_N"/>
</dbReference>
<evidence type="ECO:0000256" key="1">
    <source>
        <dbReference type="SAM" id="MobiDB-lite"/>
    </source>
</evidence>
<evidence type="ECO:0000313" key="6">
    <source>
        <dbReference type="Proteomes" id="UP000682308"/>
    </source>
</evidence>
<feature type="compositionally biased region" description="Low complexity" evidence="1">
    <location>
        <begin position="30"/>
        <end position="53"/>
    </location>
</feature>
<evidence type="ECO:0000256" key="2">
    <source>
        <dbReference type="SAM" id="Phobius"/>
    </source>
</evidence>
<dbReference type="PANTHER" id="PTHR21581:SF33">
    <property type="entry name" value="D-ALANYL-D-ALANINE CARBOXYPEPTIDASE DACB"/>
    <property type="match status" value="1"/>
</dbReference>
<accession>A0A941J1I6</accession>
<keyword evidence="2" id="KW-1133">Transmembrane helix</keyword>
<evidence type="ECO:0000313" key="5">
    <source>
        <dbReference type="EMBL" id="MBR8643413.1"/>
    </source>
</evidence>
<keyword evidence="2" id="KW-0472">Membrane</keyword>
<feature type="signal peptide" evidence="3">
    <location>
        <begin position="1"/>
        <end position="25"/>
    </location>
</feature>
<keyword evidence="6" id="KW-1185">Reference proteome</keyword>
<dbReference type="PROSITE" id="PS51318">
    <property type="entry name" value="TAT"/>
    <property type="match status" value="1"/>
</dbReference>
<sequence>MPAPKKTARRSLLVTSAVLSSLALAAPAAVAAPKPSGSPSASPSATPPASMSTVGGARLGKPGTQVNLASGVPVLPKDVSARSWIIADAETGDVLAAHNAHWRLAPASTLKMLFADTLLPKFPRTAQHKVVPSDLAGIGPGSSMVGIKEDETYTVHDLWLGVFLRSGNDAVHVLSAMNKGIENTVKEMNEHAEELQALDTHVVSPDGYDAEGQVSSAYDLTLIARSGMQKKDFREYASTVSAKFPGETKKDKKGKTVRKPFEIQNTNRLLSGDVNLPVYQGIAGVKNGNTTNAGATFTGVAERNGKVLLVTVMNPEKNEHNEVYKETARLFDWGFKAAGKVQPVGELVPPKSAAQGSAQSGSNPSGEAGGSGDGRNSTAGVGSKPVAGAPGADGSSGIGTALGITGGVLVLLAGGAFLVNRRWPLPDLVRRRTRP</sequence>
<evidence type="ECO:0000259" key="4">
    <source>
        <dbReference type="Pfam" id="PF00768"/>
    </source>
</evidence>
<feature type="domain" description="Peptidase S11 D-alanyl-D-alanine carboxypeptidase A N-terminal" evidence="4">
    <location>
        <begin position="76"/>
        <end position="315"/>
    </location>
</feature>
<gene>
    <name evidence="5" type="ORF">KEF29_38850</name>
</gene>
<reference evidence="5 6" key="1">
    <citation type="submission" date="2021-04" db="EMBL/GenBank/DDBJ databases">
        <title>Characterization of the biosynthetic gene cluster of new lipopeptides with antitumor activity in the genome of the marine Streptomyces PHM034.</title>
        <authorList>
            <person name="Ceniceros A."/>
            <person name="Canedo L."/>
            <person name="Mendez C."/>
            <person name="Olano C."/>
            <person name="Schleissner C."/>
            <person name="Cuevas C."/>
            <person name="De La Calle F."/>
            <person name="Salas J.A."/>
        </authorList>
    </citation>
    <scope>NUCLEOTIDE SEQUENCE [LARGE SCALE GENOMIC DNA]</scope>
    <source>
        <strain evidence="5 6">PHM034</strain>
    </source>
</reference>
<protein>
    <submittedName>
        <fullName evidence="5">D-alanyl-D-alanine carboxypeptidase</fullName>
    </submittedName>
</protein>
<dbReference type="Proteomes" id="UP000682308">
    <property type="component" value="Unassembled WGS sequence"/>
</dbReference>
<feature type="region of interest" description="Disordered" evidence="1">
    <location>
        <begin position="30"/>
        <end position="62"/>
    </location>
</feature>
<dbReference type="AlphaFoldDB" id="A0A941J1I6"/>
<dbReference type="GO" id="GO:0006508">
    <property type="term" value="P:proteolysis"/>
    <property type="evidence" value="ECO:0007669"/>
    <property type="project" value="InterPro"/>
</dbReference>